<reference evidence="3 4" key="1">
    <citation type="submission" date="2015-04" db="EMBL/GenBank/DDBJ databases">
        <title>Lasius niger genome sequencing.</title>
        <authorList>
            <person name="Konorov E.A."/>
            <person name="Nikitin M.A."/>
            <person name="Kirill M.V."/>
            <person name="Chang P."/>
        </authorList>
    </citation>
    <scope>NUCLEOTIDE SEQUENCE [LARGE SCALE GENOMIC DNA]</scope>
    <source>
        <tissue evidence="3">Whole</tissue>
    </source>
</reference>
<dbReference type="Proteomes" id="UP000036403">
    <property type="component" value="Unassembled WGS sequence"/>
</dbReference>
<gene>
    <name evidence="3" type="ORF">RF55_9954</name>
</gene>
<feature type="domain" description="Retroviral polymerase SH3-like" evidence="2">
    <location>
        <begin position="18"/>
        <end position="66"/>
    </location>
</feature>
<keyword evidence="4" id="KW-1185">Reference proteome</keyword>
<name>A0A0J7KJB2_LASNI</name>
<dbReference type="OrthoDB" id="7553184at2759"/>
<dbReference type="STRING" id="67767.A0A0J7KJB2"/>
<evidence type="ECO:0000313" key="3">
    <source>
        <dbReference type="EMBL" id="KMQ90306.1"/>
    </source>
</evidence>
<dbReference type="AlphaFoldDB" id="A0A0J7KJB2"/>
<dbReference type="EMBL" id="LBMM01006809">
    <property type="protein sequence ID" value="KMQ90306.1"/>
    <property type="molecule type" value="Genomic_DNA"/>
</dbReference>
<evidence type="ECO:0000259" key="2">
    <source>
        <dbReference type="Pfam" id="PF25597"/>
    </source>
</evidence>
<organism evidence="3 4">
    <name type="scientific">Lasius niger</name>
    <name type="common">Black garden ant</name>
    <dbReference type="NCBI Taxonomy" id="67767"/>
    <lineage>
        <taxon>Eukaryota</taxon>
        <taxon>Metazoa</taxon>
        <taxon>Ecdysozoa</taxon>
        <taxon>Arthropoda</taxon>
        <taxon>Hexapoda</taxon>
        <taxon>Insecta</taxon>
        <taxon>Pterygota</taxon>
        <taxon>Neoptera</taxon>
        <taxon>Endopterygota</taxon>
        <taxon>Hymenoptera</taxon>
        <taxon>Apocrita</taxon>
        <taxon>Aculeata</taxon>
        <taxon>Formicoidea</taxon>
        <taxon>Formicidae</taxon>
        <taxon>Formicinae</taxon>
        <taxon>Lasius</taxon>
        <taxon>Lasius</taxon>
    </lineage>
</organism>
<feature type="compositionally biased region" description="Acidic residues" evidence="1">
    <location>
        <begin position="80"/>
        <end position="94"/>
    </location>
</feature>
<evidence type="ECO:0000313" key="4">
    <source>
        <dbReference type="Proteomes" id="UP000036403"/>
    </source>
</evidence>
<dbReference type="InterPro" id="IPR057670">
    <property type="entry name" value="SH3_retrovirus"/>
</dbReference>
<proteinExistence type="predicted"/>
<feature type="compositionally biased region" description="Polar residues" evidence="1">
    <location>
        <begin position="102"/>
        <end position="113"/>
    </location>
</feature>
<comment type="caution">
    <text evidence="3">The sequence shown here is derived from an EMBL/GenBank/DDBJ whole genome shotgun (WGS) entry which is preliminary data.</text>
</comment>
<sequence>MDFQHSFGPKLLQQRTIKGKFYQKGIERTLVGYSETFKAYRIWVPSKMRIHVTLDVKFFNEFQRKDRQQDSVQGSSDEPFSADEESNELQDDPNEVPPEVGTVTNNGRATNDAGQGEPAAADNQLCRGPGRPRKILTGKPGRPAKQYNVVSAATESQEPEKQDESCGDEFLRWENAELALNTCEIPFYKAMSGPDKDEWVDAVYSEIRSLINDTFDIISKPIDGKVKCHTVLRNKYNADRILNRRKARVVAKGYTQRPGIDFFGTYRSGRTSRFSSIADSLSRKIQFESFSAGLHI</sequence>
<dbReference type="PaxDb" id="67767-A0A0J7KJB2"/>
<dbReference type="Pfam" id="PF25597">
    <property type="entry name" value="SH3_retrovirus"/>
    <property type="match status" value="1"/>
</dbReference>
<accession>A0A0J7KJB2</accession>
<evidence type="ECO:0000256" key="1">
    <source>
        <dbReference type="SAM" id="MobiDB-lite"/>
    </source>
</evidence>
<feature type="region of interest" description="Disordered" evidence="1">
    <location>
        <begin position="65"/>
        <end position="145"/>
    </location>
</feature>
<protein>
    <submittedName>
        <fullName evidence="3">S00954 pol polyprotein transposon 1731</fullName>
    </submittedName>
</protein>